<feature type="region of interest" description="Disordered" evidence="2">
    <location>
        <begin position="816"/>
        <end position="850"/>
    </location>
</feature>
<proteinExistence type="predicted"/>
<evidence type="ECO:0000256" key="1">
    <source>
        <dbReference type="PROSITE-ProRule" id="PRU10141"/>
    </source>
</evidence>
<protein>
    <submittedName>
        <fullName evidence="4">Protein kinase</fullName>
    </submittedName>
</protein>
<keyword evidence="4" id="KW-0808">Transferase</keyword>
<keyword evidence="5" id="KW-1185">Reference proteome</keyword>
<dbReference type="PROSITE" id="PS50011">
    <property type="entry name" value="PROTEIN_KINASE_DOM"/>
    <property type="match status" value="1"/>
</dbReference>
<dbReference type="InterPro" id="IPR001245">
    <property type="entry name" value="Ser-Thr/Tyr_kinase_cat_dom"/>
</dbReference>
<sequence length="1201" mass="133789">MLSKPPTTVGEYAIVETLGRGFYGAAYVAERGRFKKKVVLKVSPTEFYNGLKKNSFEEETDLHNQLAQHAEHVVGIDDTFEVDVEFADEQKTTLRCHVIVLDYIDGNPLEDYLEGRAALNVRATCQVAIDLLKMRSEFEAHQLNHNDLHANNLIVQKLDPKARRVNALDGSIRVMAIDLGSIAEDSKSTDQRHGDLYFIAQHVDKLLDRLLADPSSLADRDYRVALALQGIVRGCLAPPQNARQPGFEDLVKQIVNAHERATQPWRPWATPLQLSGFGDHYNAQTLASWGVPRLLVDPEGRWLNEVARPGPQIITGMRGCGKTMLLRALDFHARAAKANDAGSMDKLLEDLRKDGYVGLFVSAQRLLDLRDSVSKLEHRLTRLFASYALQASRALLHLQNLSPEAVAATAHLTLGNAVADYLNGGDELRSVTSIDELELRLNKIVVLTARIGSGYSVEQASAQAFPYLAEQLRLCSPIWQDSQVLFLLDDVSTRYIEVERVEELLTSLLFQSTVCAFKFTSEWQTIELGLRSPGRIHPVRIDRDVSVFDLGSLVHQTINGTGEGKGADFISRVLQQRAELYPDHPVYSPKQLLGDVSLEQVAREIAAANATSKDRKQVYRGLSCVTNVCVGDIGDVIKLYEEIIKRATTGKTKVDVPIAAGIQSECFQQLSSQRLYELNRRAGKYKDHALAFAAAANEELVKSYRQTKKPKNGQPRLRQYSSIYVRVTSDDKQKLKQQIDQLRDLIDAGVFVYTGGAARTKTKDSNPIQQFKLSYRKICGLAAFIGLADRDRFELSGEDLEQWLNAPDKSVLLKNLSESRDGAVGEEAATSDAEDKGESTPEEPSEPPAQAELFERRRTNSGAPPPEPVDARVEPIDARISLLSEVEFEALRIDSVLAGLGFEERTLESNRFIARHSIPKKVQLIRYEEPGYSQEILAAWKATSAQVEIYDYPNLLAQIPEDEGLVLVDVSGLSKPLIFSAVRRELMAKGRVLVGHMRAEFHYPLDEDLKDLLEAERANDPLRLLESLAGVLKGESGPYKSVRLLEEETDQSRNRALIAFASAKHERLFSLMDRREFDMVDVMAPKDDGPRAKVANYAAEFLCKGYPSASLEKIDVGNLESLVQLLDRRYLELYLGAGANVEVGLTGSKVQAVASAIVSSKRKLAQAWYLKPAKFDVSRFSKGVKHMQIYDIRLDDTDRAG</sequence>
<dbReference type="InterPro" id="IPR011009">
    <property type="entry name" value="Kinase-like_dom_sf"/>
</dbReference>
<dbReference type="PROSITE" id="PS00107">
    <property type="entry name" value="PROTEIN_KINASE_ATP"/>
    <property type="match status" value="1"/>
</dbReference>
<dbReference type="Proteomes" id="UP001596111">
    <property type="component" value="Unassembled WGS sequence"/>
</dbReference>
<dbReference type="EMBL" id="JBHSNG010000039">
    <property type="protein sequence ID" value="MFC5583246.1"/>
    <property type="molecule type" value="Genomic_DNA"/>
</dbReference>
<evidence type="ECO:0000313" key="5">
    <source>
        <dbReference type="Proteomes" id="UP001596111"/>
    </source>
</evidence>
<dbReference type="SUPFAM" id="SSF56112">
    <property type="entry name" value="Protein kinase-like (PK-like)"/>
    <property type="match status" value="1"/>
</dbReference>
<dbReference type="RefSeq" id="WP_377330092.1">
    <property type="nucleotide sequence ID" value="NZ_JBHSNG010000039.1"/>
</dbReference>
<keyword evidence="4" id="KW-0418">Kinase</keyword>
<name>A0ABW0T1J8_9GAMM</name>
<gene>
    <name evidence="4" type="ORF">ACFPPB_19215</name>
</gene>
<dbReference type="Pfam" id="PF07714">
    <property type="entry name" value="PK_Tyr_Ser-Thr"/>
    <property type="match status" value="1"/>
</dbReference>
<evidence type="ECO:0000259" key="3">
    <source>
        <dbReference type="PROSITE" id="PS50011"/>
    </source>
</evidence>
<comment type="caution">
    <text evidence="4">The sequence shown here is derived from an EMBL/GenBank/DDBJ whole genome shotgun (WGS) entry which is preliminary data.</text>
</comment>
<reference evidence="5" key="1">
    <citation type="journal article" date="2019" name="Int. J. Syst. Evol. Microbiol.">
        <title>The Global Catalogue of Microorganisms (GCM) 10K type strain sequencing project: providing services to taxonomists for standard genome sequencing and annotation.</title>
        <authorList>
            <consortium name="The Broad Institute Genomics Platform"/>
            <consortium name="The Broad Institute Genome Sequencing Center for Infectious Disease"/>
            <person name="Wu L."/>
            <person name="Ma J."/>
        </authorList>
    </citation>
    <scope>NUCLEOTIDE SEQUENCE [LARGE SCALE GENOMIC DNA]</scope>
    <source>
        <strain evidence="5">CGMCC 1.13587</strain>
    </source>
</reference>
<dbReference type="GO" id="GO:0016301">
    <property type="term" value="F:kinase activity"/>
    <property type="evidence" value="ECO:0007669"/>
    <property type="project" value="UniProtKB-KW"/>
</dbReference>
<dbReference type="InterPro" id="IPR056955">
    <property type="entry name" value="ORC-CDC6-like"/>
</dbReference>
<feature type="binding site" evidence="1">
    <location>
        <position position="41"/>
    </location>
    <ligand>
        <name>ATP</name>
        <dbReference type="ChEBI" id="CHEBI:30616"/>
    </ligand>
</feature>
<dbReference type="Gene3D" id="1.10.510.10">
    <property type="entry name" value="Transferase(Phosphotransferase) domain 1"/>
    <property type="match status" value="1"/>
</dbReference>
<feature type="domain" description="Protein kinase" evidence="3">
    <location>
        <begin position="12"/>
        <end position="313"/>
    </location>
</feature>
<organism evidence="4 5">
    <name type="scientific">Rhodanobacter terrae</name>
    <dbReference type="NCBI Taxonomy" id="418647"/>
    <lineage>
        <taxon>Bacteria</taxon>
        <taxon>Pseudomonadati</taxon>
        <taxon>Pseudomonadota</taxon>
        <taxon>Gammaproteobacteria</taxon>
        <taxon>Lysobacterales</taxon>
        <taxon>Rhodanobacteraceae</taxon>
        <taxon>Rhodanobacter</taxon>
    </lineage>
</organism>
<dbReference type="InterPro" id="IPR017441">
    <property type="entry name" value="Protein_kinase_ATP_BS"/>
</dbReference>
<evidence type="ECO:0000256" key="2">
    <source>
        <dbReference type="SAM" id="MobiDB-lite"/>
    </source>
</evidence>
<keyword evidence="1" id="KW-0067">ATP-binding</keyword>
<keyword evidence="1" id="KW-0547">Nucleotide-binding</keyword>
<accession>A0ABW0T1J8</accession>
<dbReference type="SMART" id="SM00220">
    <property type="entry name" value="S_TKc"/>
    <property type="match status" value="1"/>
</dbReference>
<evidence type="ECO:0000313" key="4">
    <source>
        <dbReference type="EMBL" id="MFC5583246.1"/>
    </source>
</evidence>
<dbReference type="Pfam" id="PF24389">
    <property type="entry name" value="ORC-CDC6-like"/>
    <property type="match status" value="1"/>
</dbReference>
<dbReference type="InterPro" id="IPR000719">
    <property type="entry name" value="Prot_kinase_dom"/>
</dbReference>